<name>A0A0R1UP12_9LACO</name>
<evidence type="ECO:0000313" key="1">
    <source>
        <dbReference type="EMBL" id="KRL93144.1"/>
    </source>
</evidence>
<dbReference type="PATRIC" id="fig|1423753.3.peg.1655"/>
<dbReference type="Proteomes" id="UP000051580">
    <property type="component" value="Unassembled WGS sequence"/>
</dbReference>
<proteinExistence type="predicted"/>
<accession>A0A0R1UP12</accession>
<sequence>MATVSYQLRANEAYGETIIRSTANLTAKREILLVAKWLTSDPIVVVATTIGGQFV</sequence>
<evidence type="ECO:0000313" key="2">
    <source>
        <dbReference type="Proteomes" id="UP000051580"/>
    </source>
</evidence>
<reference evidence="1 2" key="1">
    <citation type="journal article" date="2015" name="Genome Announc.">
        <title>Expanding the biotechnology potential of lactobacilli through comparative genomics of 213 strains and associated genera.</title>
        <authorList>
            <person name="Sun Z."/>
            <person name="Harris H.M."/>
            <person name="McCann A."/>
            <person name="Guo C."/>
            <person name="Argimon S."/>
            <person name="Zhang W."/>
            <person name="Yang X."/>
            <person name="Jeffery I.B."/>
            <person name="Cooney J.C."/>
            <person name="Kagawa T.F."/>
            <person name="Liu W."/>
            <person name="Song Y."/>
            <person name="Salvetti E."/>
            <person name="Wrobel A."/>
            <person name="Rasinkangas P."/>
            <person name="Parkhill J."/>
            <person name="Rea M.C."/>
            <person name="O'Sullivan O."/>
            <person name="Ritari J."/>
            <person name="Douillard F.P."/>
            <person name="Paul Ross R."/>
            <person name="Yang R."/>
            <person name="Briner A.E."/>
            <person name="Felis G.E."/>
            <person name="de Vos W.M."/>
            <person name="Barrangou R."/>
            <person name="Klaenhammer T.R."/>
            <person name="Caufield P.W."/>
            <person name="Cui Y."/>
            <person name="Zhang H."/>
            <person name="O'Toole P.W."/>
        </authorList>
    </citation>
    <scope>NUCLEOTIDE SEQUENCE [LARGE SCALE GENOMIC DNA]</scope>
    <source>
        <strain evidence="1 2">DSM 16381</strain>
    </source>
</reference>
<protein>
    <submittedName>
        <fullName evidence="1">Uncharacterized protein</fullName>
    </submittedName>
</protein>
<dbReference type="AlphaFoldDB" id="A0A0R1UP12"/>
<dbReference type="EMBL" id="AZFS01000066">
    <property type="protein sequence ID" value="KRL93144.1"/>
    <property type="molecule type" value="Genomic_DNA"/>
</dbReference>
<organism evidence="1 2">
    <name type="scientific">Levilactobacillus hammesii DSM 16381</name>
    <dbReference type="NCBI Taxonomy" id="1423753"/>
    <lineage>
        <taxon>Bacteria</taxon>
        <taxon>Bacillati</taxon>
        <taxon>Bacillota</taxon>
        <taxon>Bacilli</taxon>
        <taxon>Lactobacillales</taxon>
        <taxon>Lactobacillaceae</taxon>
        <taxon>Levilactobacillus</taxon>
    </lineage>
</organism>
<dbReference type="STRING" id="1423753.FD28_GL001592"/>
<comment type="caution">
    <text evidence="1">The sequence shown here is derived from an EMBL/GenBank/DDBJ whole genome shotgun (WGS) entry which is preliminary data.</text>
</comment>
<keyword evidence="2" id="KW-1185">Reference proteome</keyword>
<gene>
    <name evidence="1" type="ORF">FD28_GL001592</name>
</gene>